<name>A0A9P6NG14_9BASI</name>
<dbReference type="OrthoDB" id="2507850at2759"/>
<feature type="domain" description="C2H2-type" evidence="2">
    <location>
        <begin position="358"/>
        <end position="386"/>
    </location>
</feature>
<gene>
    <name evidence="3" type="ORF">CROQUDRAFT_531077</name>
</gene>
<dbReference type="Proteomes" id="UP000886653">
    <property type="component" value="Unassembled WGS sequence"/>
</dbReference>
<accession>A0A9P6NG14</accession>
<sequence>MNSLVMLASSSNSFSNYVNPANLSYPSASQSMPFLTTHDLSSVSQNSLVGDGPVFASDSQAFLSPASEFAILDEDASLNDTESCKASDYFTTPKHAPSTMFSDPNKNSMATPPQGTNQMLLSDYANSDGYHQALADTSPSSQASNRIATHDVFSLANANVNPNQTQEFEFSSCDEMESPTPAASKILPSTTSEPQLFQLPYLGMSDSFLGAGNASNVWPAPFFPTLSDGLSHFGIQPISQNQNASNQTNLFNHYDLSSRSNTECSIGSSYHSASSSPSVSSLQLALSKESTPAPESYDQNSNNYLTNYLCLNPVPSYEIFGSQPSLYGSSSSGQIRYSTSHQTKNKSSGLARSMNHRFICPKCGKGHSRQSNLLAHLRDTHSSQKKGKFPSFPHLFTVFLYLLLKKKKQ</sequence>
<evidence type="ECO:0000259" key="2">
    <source>
        <dbReference type="PROSITE" id="PS50157"/>
    </source>
</evidence>
<keyword evidence="1" id="KW-0862">Zinc</keyword>
<dbReference type="EMBL" id="MU167264">
    <property type="protein sequence ID" value="KAG0146216.1"/>
    <property type="molecule type" value="Genomic_DNA"/>
</dbReference>
<dbReference type="GO" id="GO:0008270">
    <property type="term" value="F:zinc ion binding"/>
    <property type="evidence" value="ECO:0007669"/>
    <property type="project" value="UniProtKB-KW"/>
</dbReference>
<dbReference type="AlphaFoldDB" id="A0A9P6NG14"/>
<evidence type="ECO:0000313" key="4">
    <source>
        <dbReference type="Proteomes" id="UP000886653"/>
    </source>
</evidence>
<dbReference type="SUPFAM" id="SSF57667">
    <property type="entry name" value="beta-beta-alpha zinc fingers"/>
    <property type="match status" value="1"/>
</dbReference>
<organism evidence="3 4">
    <name type="scientific">Cronartium quercuum f. sp. fusiforme G11</name>
    <dbReference type="NCBI Taxonomy" id="708437"/>
    <lineage>
        <taxon>Eukaryota</taxon>
        <taxon>Fungi</taxon>
        <taxon>Dikarya</taxon>
        <taxon>Basidiomycota</taxon>
        <taxon>Pucciniomycotina</taxon>
        <taxon>Pucciniomycetes</taxon>
        <taxon>Pucciniales</taxon>
        <taxon>Coleosporiaceae</taxon>
        <taxon>Cronartium</taxon>
    </lineage>
</organism>
<dbReference type="InterPro" id="IPR013087">
    <property type="entry name" value="Znf_C2H2_type"/>
</dbReference>
<dbReference type="InterPro" id="IPR036236">
    <property type="entry name" value="Znf_C2H2_sf"/>
</dbReference>
<dbReference type="SMART" id="SM00355">
    <property type="entry name" value="ZnF_C2H2"/>
    <property type="match status" value="1"/>
</dbReference>
<evidence type="ECO:0000256" key="1">
    <source>
        <dbReference type="PROSITE-ProRule" id="PRU00042"/>
    </source>
</evidence>
<keyword evidence="1" id="KW-0863">Zinc-finger</keyword>
<proteinExistence type="predicted"/>
<dbReference type="PROSITE" id="PS50157">
    <property type="entry name" value="ZINC_FINGER_C2H2_2"/>
    <property type="match status" value="1"/>
</dbReference>
<evidence type="ECO:0000313" key="3">
    <source>
        <dbReference type="EMBL" id="KAG0146216.1"/>
    </source>
</evidence>
<reference evidence="3" key="1">
    <citation type="submission" date="2013-11" db="EMBL/GenBank/DDBJ databases">
        <title>Genome sequence of the fusiform rust pathogen reveals effectors for host alternation and coevolution with pine.</title>
        <authorList>
            <consortium name="DOE Joint Genome Institute"/>
            <person name="Smith K."/>
            <person name="Pendleton A."/>
            <person name="Kubisiak T."/>
            <person name="Anderson C."/>
            <person name="Salamov A."/>
            <person name="Aerts A."/>
            <person name="Riley R."/>
            <person name="Clum A."/>
            <person name="Lindquist E."/>
            <person name="Ence D."/>
            <person name="Campbell M."/>
            <person name="Kronenberg Z."/>
            <person name="Feau N."/>
            <person name="Dhillon B."/>
            <person name="Hamelin R."/>
            <person name="Burleigh J."/>
            <person name="Smith J."/>
            <person name="Yandell M."/>
            <person name="Nelson C."/>
            <person name="Grigoriev I."/>
            <person name="Davis J."/>
        </authorList>
    </citation>
    <scope>NUCLEOTIDE SEQUENCE</scope>
    <source>
        <strain evidence="3">G11</strain>
    </source>
</reference>
<protein>
    <recommendedName>
        <fullName evidence="2">C2H2-type domain-containing protein</fullName>
    </recommendedName>
</protein>
<keyword evidence="4" id="KW-1185">Reference proteome</keyword>
<comment type="caution">
    <text evidence="3">The sequence shown here is derived from an EMBL/GenBank/DDBJ whole genome shotgun (WGS) entry which is preliminary data.</text>
</comment>
<keyword evidence="1" id="KW-0479">Metal-binding</keyword>